<dbReference type="Gene3D" id="3.40.190.290">
    <property type="match status" value="1"/>
</dbReference>
<evidence type="ECO:0000256" key="3">
    <source>
        <dbReference type="ARBA" id="ARBA00023125"/>
    </source>
</evidence>
<reference evidence="7" key="1">
    <citation type="journal article" date="2019" name="Int. J. Syst. Evol. Microbiol.">
        <title>The Global Catalogue of Microorganisms (GCM) 10K type strain sequencing project: providing services to taxonomists for standard genome sequencing and annotation.</title>
        <authorList>
            <consortium name="The Broad Institute Genomics Platform"/>
            <consortium name="The Broad Institute Genome Sequencing Center for Infectious Disease"/>
            <person name="Wu L."/>
            <person name="Ma J."/>
        </authorList>
    </citation>
    <scope>NUCLEOTIDE SEQUENCE [LARGE SCALE GENOMIC DNA]</scope>
    <source>
        <strain evidence="7">CGMCC 1.7003</strain>
    </source>
</reference>
<name>A0ABQ3KUG3_9ALTE</name>
<comment type="caution">
    <text evidence="6">The sequence shown here is derived from an EMBL/GenBank/DDBJ whole genome shotgun (WGS) entry which is preliminary data.</text>
</comment>
<dbReference type="InterPro" id="IPR036390">
    <property type="entry name" value="WH_DNA-bd_sf"/>
</dbReference>
<proteinExistence type="inferred from homology"/>
<evidence type="ECO:0000313" key="7">
    <source>
        <dbReference type="Proteomes" id="UP000659697"/>
    </source>
</evidence>
<evidence type="ECO:0000259" key="5">
    <source>
        <dbReference type="PROSITE" id="PS50931"/>
    </source>
</evidence>
<dbReference type="InterPro" id="IPR000847">
    <property type="entry name" value="LysR_HTH_N"/>
</dbReference>
<dbReference type="Gene3D" id="1.10.10.10">
    <property type="entry name" value="Winged helix-like DNA-binding domain superfamily/Winged helix DNA-binding domain"/>
    <property type="match status" value="1"/>
</dbReference>
<dbReference type="EMBL" id="BNAO01000001">
    <property type="protein sequence ID" value="GHG61893.1"/>
    <property type="molecule type" value="Genomic_DNA"/>
</dbReference>
<dbReference type="Pfam" id="PF03466">
    <property type="entry name" value="LysR_substrate"/>
    <property type="match status" value="1"/>
</dbReference>
<dbReference type="PROSITE" id="PS50931">
    <property type="entry name" value="HTH_LYSR"/>
    <property type="match status" value="1"/>
</dbReference>
<keyword evidence="3" id="KW-0238">DNA-binding</keyword>
<evidence type="ECO:0000256" key="1">
    <source>
        <dbReference type="ARBA" id="ARBA00009437"/>
    </source>
</evidence>
<dbReference type="Proteomes" id="UP000659697">
    <property type="component" value="Unassembled WGS sequence"/>
</dbReference>
<dbReference type="RefSeq" id="WP_189430163.1">
    <property type="nucleotide sequence ID" value="NZ_BNAO01000001.1"/>
</dbReference>
<keyword evidence="2" id="KW-0805">Transcription regulation</keyword>
<evidence type="ECO:0000256" key="2">
    <source>
        <dbReference type="ARBA" id="ARBA00023015"/>
    </source>
</evidence>
<sequence>MARSTLEQWRMFKAVADHGGFHQAAEVVYKSQSSVHHAVHKLEEMLGVTLLQVEGRKTQLTAAGEQLLRRINFLLAEADRMENVALNLKAGVESQLAIAIDEAFPRDMLYQTLAAVSAEYPLIRIELLETILSGANELLSQGKAEIAISPFTLPDNLSEDICQIEFVAVAGAQHPLSQPRRELELEELKHCRQIVLRDSAQQQKKDVGWLGSEQRWTVSHIATSVELLRKNLGFAWLPRHAVQPYLDNGELLPLLLPRGASRTYTFYLNFNDADTLGPVARSFLGHLRYLSNEL</sequence>
<gene>
    <name evidence="6" type="ORF">GCM10010919_06780</name>
</gene>
<dbReference type="InterPro" id="IPR005119">
    <property type="entry name" value="LysR_subst-bd"/>
</dbReference>
<dbReference type="PANTHER" id="PTHR30126:SF88">
    <property type="entry name" value="TRANSCRIPTIONAL REGULATOR-RELATED"/>
    <property type="match status" value="1"/>
</dbReference>
<keyword evidence="7" id="KW-1185">Reference proteome</keyword>
<feature type="domain" description="HTH lysR-type" evidence="5">
    <location>
        <begin position="1"/>
        <end position="61"/>
    </location>
</feature>
<evidence type="ECO:0000256" key="4">
    <source>
        <dbReference type="ARBA" id="ARBA00023163"/>
    </source>
</evidence>
<accession>A0ABQ3KUG3</accession>
<dbReference type="SUPFAM" id="SSF46785">
    <property type="entry name" value="Winged helix' DNA-binding domain"/>
    <property type="match status" value="1"/>
</dbReference>
<dbReference type="SUPFAM" id="SSF53850">
    <property type="entry name" value="Periplasmic binding protein-like II"/>
    <property type="match status" value="1"/>
</dbReference>
<dbReference type="InterPro" id="IPR036388">
    <property type="entry name" value="WH-like_DNA-bd_sf"/>
</dbReference>
<comment type="similarity">
    <text evidence="1">Belongs to the LysR transcriptional regulatory family.</text>
</comment>
<protein>
    <submittedName>
        <fullName evidence="6">LysR family transcriptional regulator</fullName>
    </submittedName>
</protein>
<dbReference type="Pfam" id="PF00126">
    <property type="entry name" value="HTH_1"/>
    <property type="match status" value="1"/>
</dbReference>
<evidence type="ECO:0000313" key="6">
    <source>
        <dbReference type="EMBL" id="GHG61893.1"/>
    </source>
</evidence>
<dbReference type="PANTHER" id="PTHR30126">
    <property type="entry name" value="HTH-TYPE TRANSCRIPTIONAL REGULATOR"/>
    <property type="match status" value="1"/>
</dbReference>
<keyword evidence="4" id="KW-0804">Transcription</keyword>
<organism evidence="6 7">
    <name type="scientific">Alishewanella longhuensis</name>
    <dbReference type="NCBI Taxonomy" id="1091037"/>
    <lineage>
        <taxon>Bacteria</taxon>
        <taxon>Pseudomonadati</taxon>
        <taxon>Pseudomonadota</taxon>
        <taxon>Gammaproteobacteria</taxon>
        <taxon>Alteromonadales</taxon>
        <taxon>Alteromonadaceae</taxon>
        <taxon>Alishewanella</taxon>
    </lineage>
</organism>